<evidence type="ECO:0000313" key="2">
    <source>
        <dbReference type="Proteomes" id="UP000003688"/>
    </source>
</evidence>
<proteinExistence type="predicted"/>
<protein>
    <submittedName>
        <fullName evidence="1">Uncharacterized protein</fullName>
    </submittedName>
</protein>
<comment type="caution">
    <text evidence="1">The sequence shown here is derived from an EMBL/GenBank/DDBJ whole genome shotgun (WGS) entry which is preliminary data.</text>
</comment>
<gene>
    <name evidence="1" type="ORF">Cflav_PD4219</name>
</gene>
<dbReference type="EMBL" id="ABOX02000009">
    <property type="protein sequence ID" value="EEF61541.1"/>
    <property type="molecule type" value="Genomic_DNA"/>
</dbReference>
<dbReference type="Proteomes" id="UP000003688">
    <property type="component" value="Unassembled WGS sequence"/>
</dbReference>
<dbReference type="AlphaFoldDB" id="B9XF43"/>
<evidence type="ECO:0000313" key="1">
    <source>
        <dbReference type="EMBL" id="EEF61541.1"/>
    </source>
</evidence>
<reference evidence="1 2" key="1">
    <citation type="journal article" date="2011" name="J. Bacteriol.">
        <title>Genome sequence of 'Pedosphaera parvula' Ellin514, an aerobic Verrucomicrobial isolate from pasture soil.</title>
        <authorList>
            <person name="Kant R."/>
            <person name="van Passel M.W."/>
            <person name="Sangwan P."/>
            <person name="Palva A."/>
            <person name="Lucas S."/>
            <person name="Copeland A."/>
            <person name="Lapidus A."/>
            <person name="Glavina Del Rio T."/>
            <person name="Dalin E."/>
            <person name="Tice H."/>
            <person name="Bruce D."/>
            <person name="Goodwin L."/>
            <person name="Pitluck S."/>
            <person name="Chertkov O."/>
            <person name="Larimer F.W."/>
            <person name="Land M.L."/>
            <person name="Hauser L."/>
            <person name="Brettin T.S."/>
            <person name="Detter J.C."/>
            <person name="Han S."/>
            <person name="de Vos W.M."/>
            <person name="Janssen P.H."/>
            <person name="Smidt H."/>
        </authorList>
    </citation>
    <scope>NUCLEOTIDE SEQUENCE [LARGE SCALE GENOMIC DNA]</scope>
    <source>
        <strain evidence="1 2">Ellin514</strain>
    </source>
</reference>
<organism evidence="1 2">
    <name type="scientific">Pedosphaera parvula (strain Ellin514)</name>
    <dbReference type="NCBI Taxonomy" id="320771"/>
    <lineage>
        <taxon>Bacteria</taxon>
        <taxon>Pseudomonadati</taxon>
        <taxon>Verrucomicrobiota</taxon>
        <taxon>Pedosphaerae</taxon>
        <taxon>Pedosphaerales</taxon>
        <taxon>Pedosphaeraceae</taxon>
        <taxon>Pedosphaera</taxon>
    </lineage>
</organism>
<name>B9XF43_PEDPL</name>
<accession>B9XF43</accession>
<sequence>MEDSFKSLEGVGLCMSNPLCHIDGVMIFWLRAEGGGEMMGGMAGLLRGK</sequence>
<keyword evidence="2" id="KW-1185">Reference proteome</keyword>